<dbReference type="OrthoDB" id="585358at2759"/>
<comment type="similarity">
    <text evidence="1">Belongs to the ARG7 family.</text>
</comment>
<dbReference type="InterPro" id="IPR003676">
    <property type="entry name" value="SAUR_fam"/>
</dbReference>
<gene>
    <name evidence="2" type="ORF">GUJ93_ZPchr0006g45160</name>
</gene>
<dbReference type="PANTHER" id="PTHR31374">
    <property type="entry name" value="AUXIN-INDUCED PROTEIN-LIKE-RELATED"/>
    <property type="match status" value="1"/>
</dbReference>
<name>A0A8J5T0T5_ZIZPA</name>
<protein>
    <recommendedName>
        <fullName evidence="4">Auxin responsive protein</fullName>
    </recommendedName>
</protein>
<dbReference type="EMBL" id="JAAALK010000283">
    <property type="protein sequence ID" value="KAG8074947.1"/>
    <property type="molecule type" value="Genomic_DNA"/>
</dbReference>
<sequence length="93" mass="10150">MRKLIRRLGFSDRVGGGGGSGAVPRGCVPVLVRGDDGSVEERFVVRVEALRRPSFAALLEKAAQEFGYKQEGILRVPCDVHHFKQVLDAVTKS</sequence>
<evidence type="ECO:0000313" key="3">
    <source>
        <dbReference type="Proteomes" id="UP000729402"/>
    </source>
</evidence>
<evidence type="ECO:0000256" key="1">
    <source>
        <dbReference type="ARBA" id="ARBA00006974"/>
    </source>
</evidence>
<dbReference type="PANTHER" id="PTHR31374:SF346">
    <property type="entry name" value="AUXIN RESPONSIVE PROTEIN"/>
    <property type="match status" value="1"/>
</dbReference>
<organism evidence="2 3">
    <name type="scientific">Zizania palustris</name>
    <name type="common">Northern wild rice</name>
    <dbReference type="NCBI Taxonomy" id="103762"/>
    <lineage>
        <taxon>Eukaryota</taxon>
        <taxon>Viridiplantae</taxon>
        <taxon>Streptophyta</taxon>
        <taxon>Embryophyta</taxon>
        <taxon>Tracheophyta</taxon>
        <taxon>Spermatophyta</taxon>
        <taxon>Magnoliopsida</taxon>
        <taxon>Liliopsida</taxon>
        <taxon>Poales</taxon>
        <taxon>Poaceae</taxon>
        <taxon>BOP clade</taxon>
        <taxon>Oryzoideae</taxon>
        <taxon>Oryzeae</taxon>
        <taxon>Zizaniinae</taxon>
        <taxon>Zizania</taxon>
    </lineage>
</organism>
<dbReference type="Proteomes" id="UP000729402">
    <property type="component" value="Unassembled WGS sequence"/>
</dbReference>
<proteinExistence type="inferred from homology"/>
<dbReference type="Pfam" id="PF02519">
    <property type="entry name" value="Auxin_inducible"/>
    <property type="match status" value="1"/>
</dbReference>
<evidence type="ECO:0008006" key="4">
    <source>
        <dbReference type="Google" id="ProtNLM"/>
    </source>
</evidence>
<reference evidence="2" key="2">
    <citation type="submission" date="2021-02" db="EMBL/GenBank/DDBJ databases">
        <authorList>
            <person name="Kimball J.A."/>
            <person name="Haas M.W."/>
            <person name="Macchietto M."/>
            <person name="Kono T."/>
            <person name="Duquette J."/>
            <person name="Shao M."/>
        </authorList>
    </citation>
    <scope>NUCLEOTIDE SEQUENCE</scope>
    <source>
        <tissue evidence="2">Fresh leaf tissue</tissue>
    </source>
</reference>
<dbReference type="AlphaFoldDB" id="A0A8J5T0T5"/>
<reference evidence="2" key="1">
    <citation type="journal article" date="2021" name="bioRxiv">
        <title>Whole Genome Assembly and Annotation of Northern Wild Rice, Zizania palustris L., Supports a Whole Genome Duplication in the Zizania Genus.</title>
        <authorList>
            <person name="Haas M."/>
            <person name="Kono T."/>
            <person name="Macchietto M."/>
            <person name="Millas R."/>
            <person name="McGilp L."/>
            <person name="Shao M."/>
            <person name="Duquette J."/>
            <person name="Hirsch C.N."/>
            <person name="Kimball J."/>
        </authorList>
    </citation>
    <scope>NUCLEOTIDE SEQUENCE</scope>
    <source>
        <tissue evidence="2">Fresh leaf tissue</tissue>
    </source>
</reference>
<accession>A0A8J5T0T5</accession>
<keyword evidence="3" id="KW-1185">Reference proteome</keyword>
<evidence type="ECO:0000313" key="2">
    <source>
        <dbReference type="EMBL" id="KAG8074947.1"/>
    </source>
</evidence>
<comment type="caution">
    <text evidence="2">The sequence shown here is derived from an EMBL/GenBank/DDBJ whole genome shotgun (WGS) entry which is preliminary data.</text>
</comment>
<dbReference type="GO" id="GO:0009733">
    <property type="term" value="P:response to auxin"/>
    <property type="evidence" value="ECO:0007669"/>
    <property type="project" value="InterPro"/>
</dbReference>